<reference evidence="2 3" key="1">
    <citation type="journal article" date="2021" name="Elife">
        <title>Chloroplast acquisition without the gene transfer in kleptoplastic sea slugs, Plakobranchus ocellatus.</title>
        <authorList>
            <person name="Maeda T."/>
            <person name="Takahashi S."/>
            <person name="Yoshida T."/>
            <person name="Shimamura S."/>
            <person name="Takaki Y."/>
            <person name="Nagai Y."/>
            <person name="Toyoda A."/>
            <person name="Suzuki Y."/>
            <person name="Arimoto A."/>
            <person name="Ishii H."/>
            <person name="Satoh N."/>
            <person name="Nishiyama T."/>
            <person name="Hasebe M."/>
            <person name="Maruyama T."/>
            <person name="Minagawa J."/>
            <person name="Obokata J."/>
            <person name="Shigenobu S."/>
        </authorList>
    </citation>
    <scope>NUCLEOTIDE SEQUENCE [LARGE SCALE GENOMIC DNA]</scope>
</reference>
<protein>
    <submittedName>
        <fullName evidence="2">Uncharacterized protein</fullName>
    </submittedName>
</protein>
<dbReference type="Proteomes" id="UP000735302">
    <property type="component" value="Unassembled WGS sequence"/>
</dbReference>
<sequence>MILFPSGDGNYDADHYTPIDNNDECIVKHSHHHHISLQTIFPSKPHGSKKISANEMSHPSQPAAMTAVTPETELNG</sequence>
<feature type="region of interest" description="Disordered" evidence="1">
    <location>
        <begin position="40"/>
        <end position="76"/>
    </location>
</feature>
<organism evidence="2 3">
    <name type="scientific">Plakobranchus ocellatus</name>
    <dbReference type="NCBI Taxonomy" id="259542"/>
    <lineage>
        <taxon>Eukaryota</taxon>
        <taxon>Metazoa</taxon>
        <taxon>Spiralia</taxon>
        <taxon>Lophotrochozoa</taxon>
        <taxon>Mollusca</taxon>
        <taxon>Gastropoda</taxon>
        <taxon>Heterobranchia</taxon>
        <taxon>Euthyneura</taxon>
        <taxon>Panpulmonata</taxon>
        <taxon>Sacoglossa</taxon>
        <taxon>Placobranchoidea</taxon>
        <taxon>Plakobranchidae</taxon>
        <taxon>Plakobranchus</taxon>
    </lineage>
</organism>
<comment type="caution">
    <text evidence="2">The sequence shown here is derived from an EMBL/GenBank/DDBJ whole genome shotgun (WGS) entry which is preliminary data.</text>
</comment>
<dbReference type="EMBL" id="BLXT01006199">
    <property type="protein sequence ID" value="GFO29751.1"/>
    <property type="molecule type" value="Genomic_DNA"/>
</dbReference>
<evidence type="ECO:0000313" key="3">
    <source>
        <dbReference type="Proteomes" id="UP000735302"/>
    </source>
</evidence>
<keyword evidence="3" id="KW-1185">Reference proteome</keyword>
<name>A0AAV4CAK9_9GAST</name>
<accession>A0AAV4CAK9</accession>
<evidence type="ECO:0000313" key="2">
    <source>
        <dbReference type="EMBL" id="GFO29751.1"/>
    </source>
</evidence>
<gene>
    <name evidence="2" type="ORF">PoB_005625600</name>
</gene>
<proteinExistence type="predicted"/>
<dbReference type="AlphaFoldDB" id="A0AAV4CAK9"/>
<evidence type="ECO:0000256" key="1">
    <source>
        <dbReference type="SAM" id="MobiDB-lite"/>
    </source>
</evidence>